<dbReference type="AlphaFoldDB" id="A0A4U6SYQ4"/>
<proteinExistence type="predicted"/>
<dbReference type="Proteomes" id="UP000298652">
    <property type="component" value="Chromosome 9"/>
</dbReference>
<dbReference type="EMBL" id="CM016560">
    <property type="protein sequence ID" value="TKV93444.1"/>
    <property type="molecule type" value="Genomic_DNA"/>
</dbReference>
<evidence type="ECO:0000313" key="3">
    <source>
        <dbReference type="Proteomes" id="UP000298652"/>
    </source>
</evidence>
<name>A0A4U6SYQ4_SETVI</name>
<keyword evidence="3" id="KW-1185">Reference proteome</keyword>
<sequence length="320" mass="36724">MSRQCRSWRVGVQQLRPHPPQLPWLLLPLGRFFCVEDYITRRFKVPLDMGGARFFGFYPGGWIFSAYGNSSRHEIFNLHNHERELLPDAIFSRTTFLAPMLLDHPSTPMEVGIIMLAATFSCSPSPGDNCVAAAIVALKIPPYFPNRLALWLWVVAKSLDVIFYRGCFYYLTREGHLLWCKPVFDEKALLDQLQGVISAQQFNPVPLGRQYVKGRYLVMSQDAEKRTSRFRVFQADFAHMEWNEVQALQGCMIFISHGCSRSYKVENFTGCRFLNSVYYNDDCFEHVPMIESGYKKKYPSSDDVICSGPLRVSSPSSTRP</sequence>
<dbReference type="InterPro" id="IPR005174">
    <property type="entry name" value="KIB1-4_b-propeller"/>
</dbReference>
<dbReference type="PANTHER" id="PTHR33110">
    <property type="entry name" value="F-BOX/KELCH-REPEAT PROTEIN-RELATED"/>
    <property type="match status" value="1"/>
</dbReference>
<dbReference type="Pfam" id="PF03478">
    <property type="entry name" value="Beta-prop_KIB1-4"/>
    <property type="match status" value="1"/>
</dbReference>
<protein>
    <recommendedName>
        <fullName evidence="1">KIB1-4 beta-propeller domain-containing protein</fullName>
    </recommendedName>
</protein>
<reference evidence="2" key="1">
    <citation type="submission" date="2019-03" db="EMBL/GenBank/DDBJ databases">
        <title>WGS assembly of Setaria viridis.</title>
        <authorList>
            <person name="Huang P."/>
            <person name="Jenkins J."/>
            <person name="Grimwood J."/>
            <person name="Barry K."/>
            <person name="Healey A."/>
            <person name="Mamidi S."/>
            <person name="Sreedasyam A."/>
            <person name="Shu S."/>
            <person name="Feldman M."/>
            <person name="Wu J."/>
            <person name="Yu Y."/>
            <person name="Chen C."/>
            <person name="Johnson J."/>
            <person name="Rokhsar D."/>
            <person name="Baxter I."/>
            <person name="Schmutz J."/>
            <person name="Brutnell T."/>
            <person name="Kellogg E."/>
        </authorList>
    </citation>
    <scope>NUCLEOTIDE SEQUENCE [LARGE SCALE GENOMIC DNA]</scope>
</reference>
<dbReference type="Gramene" id="TKV93444">
    <property type="protein sequence ID" value="TKV93444"/>
    <property type="gene ID" value="SEVIR_9G225900v2"/>
</dbReference>
<dbReference type="OMA" id="CATHRFS"/>
<dbReference type="PANTHER" id="PTHR33110:SF125">
    <property type="entry name" value="OS05G0570350 PROTEIN"/>
    <property type="match status" value="1"/>
</dbReference>
<evidence type="ECO:0000313" key="2">
    <source>
        <dbReference type="EMBL" id="TKV93444.1"/>
    </source>
</evidence>
<gene>
    <name evidence="2" type="ORF">SEVIR_9G225900v2</name>
</gene>
<organism evidence="2 3">
    <name type="scientific">Setaria viridis</name>
    <name type="common">Green bristlegrass</name>
    <name type="synonym">Setaria italica subsp. viridis</name>
    <dbReference type="NCBI Taxonomy" id="4556"/>
    <lineage>
        <taxon>Eukaryota</taxon>
        <taxon>Viridiplantae</taxon>
        <taxon>Streptophyta</taxon>
        <taxon>Embryophyta</taxon>
        <taxon>Tracheophyta</taxon>
        <taxon>Spermatophyta</taxon>
        <taxon>Magnoliopsida</taxon>
        <taxon>Liliopsida</taxon>
        <taxon>Poales</taxon>
        <taxon>Poaceae</taxon>
        <taxon>PACMAD clade</taxon>
        <taxon>Panicoideae</taxon>
        <taxon>Panicodae</taxon>
        <taxon>Paniceae</taxon>
        <taxon>Cenchrinae</taxon>
        <taxon>Setaria</taxon>
    </lineage>
</organism>
<feature type="domain" description="KIB1-4 beta-propeller" evidence="1">
    <location>
        <begin position="35"/>
        <end position="286"/>
    </location>
</feature>
<accession>A0A4U6SYQ4</accession>
<evidence type="ECO:0000259" key="1">
    <source>
        <dbReference type="Pfam" id="PF03478"/>
    </source>
</evidence>